<dbReference type="AlphaFoldDB" id="A0A7Y9J5I3"/>
<feature type="transmembrane region" description="Helical" evidence="5">
    <location>
        <begin position="56"/>
        <end position="84"/>
    </location>
</feature>
<feature type="transmembrane region" description="Helical" evidence="5">
    <location>
        <begin position="23"/>
        <end position="44"/>
    </location>
</feature>
<reference evidence="7 8" key="1">
    <citation type="submission" date="2020-07" db="EMBL/GenBank/DDBJ databases">
        <title>Sequencing the genomes of 1000 actinobacteria strains.</title>
        <authorList>
            <person name="Klenk H.-P."/>
        </authorList>
    </citation>
    <scope>NUCLEOTIDE SEQUENCE [LARGE SCALE GENOMIC DNA]</scope>
    <source>
        <strain evidence="7 8">DSM 45772</strain>
    </source>
</reference>
<dbReference type="Pfam" id="PF06305">
    <property type="entry name" value="LapA_dom"/>
    <property type="match status" value="1"/>
</dbReference>
<keyword evidence="2 5" id="KW-0812">Transmembrane</keyword>
<evidence type="ECO:0000256" key="1">
    <source>
        <dbReference type="ARBA" id="ARBA00022475"/>
    </source>
</evidence>
<evidence type="ECO:0000256" key="3">
    <source>
        <dbReference type="ARBA" id="ARBA00022989"/>
    </source>
</evidence>
<comment type="caution">
    <text evidence="7">The sequence shown here is derived from an EMBL/GenBank/DDBJ whole genome shotgun (WGS) entry which is preliminary data.</text>
</comment>
<protein>
    <submittedName>
        <fullName evidence="7">Putative integral membrane protein</fullName>
    </submittedName>
</protein>
<feature type="domain" description="Lipopolysaccharide assembly protein A" evidence="6">
    <location>
        <begin position="46"/>
        <end position="93"/>
    </location>
</feature>
<organism evidence="7 8">
    <name type="scientific">Actinomycetospora corticicola</name>
    <dbReference type="NCBI Taxonomy" id="663602"/>
    <lineage>
        <taxon>Bacteria</taxon>
        <taxon>Bacillati</taxon>
        <taxon>Actinomycetota</taxon>
        <taxon>Actinomycetes</taxon>
        <taxon>Pseudonocardiales</taxon>
        <taxon>Pseudonocardiaceae</taxon>
        <taxon>Actinomycetospora</taxon>
    </lineage>
</organism>
<sequence length="99" mass="10941">MNRSIEAEPRESSRIAGGGTNRVLSLVGTHWLPLLLAVVVAFFIGQNRDRISIHLFWIQLQAPLWCVLAITGLVGALIATLVAAQRAWRRRTARSAPRS</sequence>
<evidence type="ECO:0000256" key="5">
    <source>
        <dbReference type="SAM" id="Phobius"/>
    </source>
</evidence>
<dbReference type="EMBL" id="JACCBN010000001">
    <property type="protein sequence ID" value="NYD36157.1"/>
    <property type="molecule type" value="Genomic_DNA"/>
</dbReference>
<gene>
    <name evidence="7" type="ORF">BJ983_002259</name>
</gene>
<dbReference type="RefSeq" id="WP_218890227.1">
    <property type="nucleotide sequence ID" value="NZ_JACCBN010000001.1"/>
</dbReference>
<evidence type="ECO:0000259" key="6">
    <source>
        <dbReference type="Pfam" id="PF06305"/>
    </source>
</evidence>
<evidence type="ECO:0000313" key="7">
    <source>
        <dbReference type="EMBL" id="NYD36157.1"/>
    </source>
</evidence>
<evidence type="ECO:0000256" key="4">
    <source>
        <dbReference type="ARBA" id="ARBA00023136"/>
    </source>
</evidence>
<name>A0A7Y9J5I3_9PSEU</name>
<proteinExistence type="predicted"/>
<dbReference type="GO" id="GO:0005886">
    <property type="term" value="C:plasma membrane"/>
    <property type="evidence" value="ECO:0007669"/>
    <property type="project" value="InterPro"/>
</dbReference>
<keyword evidence="3 5" id="KW-1133">Transmembrane helix</keyword>
<keyword evidence="1" id="KW-1003">Cell membrane</keyword>
<keyword evidence="8" id="KW-1185">Reference proteome</keyword>
<evidence type="ECO:0000256" key="2">
    <source>
        <dbReference type="ARBA" id="ARBA00022692"/>
    </source>
</evidence>
<dbReference type="InterPro" id="IPR010445">
    <property type="entry name" value="LapA_dom"/>
</dbReference>
<evidence type="ECO:0000313" key="8">
    <source>
        <dbReference type="Proteomes" id="UP000535890"/>
    </source>
</evidence>
<accession>A0A7Y9J5I3</accession>
<dbReference type="Proteomes" id="UP000535890">
    <property type="component" value="Unassembled WGS sequence"/>
</dbReference>
<keyword evidence="4 5" id="KW-0472">Membrane</keyword>